<dbReference type="AlphaFoldDB" id="A0A2D2C7E4"/>
<keyword evidence="1" id="KW-1133">Transmembrane helix</keyword>
<evidence type="ECO:0000313" key="2">
    <source>
        <dbReference type="EMBL" id="ATQ58432.1"/>
    </source>
</evidence>
<protein>
    <recommendedName>
        <fullName evidence="10">DUF4282 domain-containing protein</fullName>
    </recommendedName>
</protein>
<dbReference type="Proteomes" id="UP000191257">
    <property type="component" value="Plasmid unnamed5"/>
</dbReference>
<evidence type="ECO:0000313" key="6">
    <source>
        <dbReference type="Proteomes" id="UP000191257"/>
    </source>
</evidence>
<dbReference type="EMBL" id="CP020445">
    <property type="protein sequence ID" value="AVI58433.1"/>
    <property type="molecule type" value="Genomic_DNA"/>
</dbReference>
<dbReference type="EMBL" id="CP024426">
    <property type="protein sequence ID" value="ATQ58432.1"/>
    <property type="molecule type" value="Genomic_DNA"/>
</dbReference>
<keyword evidence="6" id="KW-1185">Reference proteome</keyword>
<evidence type="ECO:0000256" key="1">
    <source>
        <dbReference type="SAM" id="Phobius"/>
    </source>
</evidence>
<dbReference type="Proteomes" id="UP000324507">
    <property type="component" value="Plasmid unnamed2"/>
</dbReference>
<dbReference type="EMBL" id="CP031079">
    <property type="protein sequence ID" value="AYF03366.1"/>
    <property type="molecule type" value="Genomic_DNA"/>
</dbReference>
<reference evidence="6" key="1">
    <citation type="submission" date="2017-03" db="EMBL/GenBank/DDBJ databases">
        <title>FDA dAtabase for Regulatory Grade micrObial Sequences (FDA-ARGOS): Supporting development and validation of Infectious Disease Dx tests.</title>
        <authorList>
            <person name="Minogue T."/>
            <person name="Wolcott M."/>
            <person name="Wasieloski L."/>
            <person name="Aguilar W."/>
            <person name="Moore D."/>
            <person name="Tallon L."/>
            <person name="Sadzewicz L."/>
            <person name="Sengamalay N."/>
            <person name="Ott S."/>
            <person name="Godinez A."/>
            <person name="Nagaraj S."/>
            <person name="Nadendla S."/>
            <person name="Geyer C."/>
            <person name="Sichtig H."/>
        </authorList>
    </citation>
    <scope>NUCLEOTIDE SEQUENCE [LARGE SCALE GENOMIC DNA]</scope>
    <source>
        <strain evidence="6">FDAARGOS_252</strain>
        <plasmid evidence="6">Plasmid unnamed5</plasmid>
    </source>
</reference>
<geneLocation type="plasmid" evidence="3 6">
    <name>unnamed5</name>
</geneLocation>
<dbReference type="EMBL" id="CP044079">
    <property type="protein sequence ID" value="QEU06698.1"/>
    <property type="molecule type" value="Genomic_DNA"/>
</dbReference>
<proteinExistence type="predicted"/>
<keyword evidence="1" id="KW-0472">Membrane</keyword>
<keyword evidence="2" id="KW-0614">Plasmid</keyword>
<gene>
    <name evidence="3" type="ORF">A6J80_23785</name>
    <name evidence="5" type="ORF">FOB51_01090</name>
    <name evidence="4" type="ORF">PY32053_03821</name>
    <name evidence="2" type="ORF">PYTT13_21675</name>
</gene>
<feature type="transmembrane region" description="Helical" evidence="1">
    <location>
        <begin position="43"/>
        <end position="64"/>
    </location>
</feature>
<sequence>MRDFFILWMERIINVVIVLGAIGVFAGGIAVMLSPTGGVLQGLLAWIMGAIYLLLMGGMVYLGLGIYNNTRRTAEAVERLSRQP</sequence>
<dbReference type="KEGG" id="pye:A6J80_23785"/>
<accession>A0A2D2C7E4</accession>
<reference evidence="3" key="3">
    <citation type="submission" date="2017-12" db="EMBL/GenBank/DDBJ databases">
        <title>FDA dAtabase for Regulatory Grade micrObial Sequences (FDA-ARGOS): Supporting development and validation of Infectious Disease Dx tests.</title>
        <authorList>
            <person name="Campos J."/>
            <person name="Goldberg B."/>
            <person name="Tallon L."/>
            <person name="Sadzewicz L."/>
            <person name="Sengamalay N."/>
            <person name="Ott S."/>
            <person name="Godinez A."/>
            <person name="Nagaraj S."/>
            <person name="Vyas G."/>
            <person name="Aluvathingal J."/>
            <person name="Nadendla S."/>
            <person name="Geyer C."/>
            <person name="Nandy P."/>
            <person name="Hobson J."/>
            <person name="Sichtig H."/>
        </authorList>
    </citation>
    <scope>NUCLEOTIDE SEQUENCE</scope>
    <source>
        <strain evidence="3">FDAARGOS_252</strain>
        <plasmid evidence="3">unnamed5</plasmid>
    </source>
</reference>
<evidence type="ECO:0000313" key="8">
    <source>
        <dbReference type="Proteomes" id="UP000272010"/>
    </source>
</evidence>
<organism evidence="2 7">
    <name type="scientific">Paracoccus yeei</name>
    <dbReference type="NCBI Taxonomy" id="147645"/>
    <lineage>
        <taxon>Bacteria</taxon>
        <taxon>Pseudomonadati</taxon>
        <taxon>Pseudomonadota</taxon>
        <taxon>Alphaproteobacteria</taxon>
        <taxon>Rhodobacterales</taxon>
        <taxon>Paracoccaceae</taxon>
        <taxon>Paracoccus</taxon>
    </lineage>
</organism>
<evidence type="ECO:0000313" key="7">
    <source>
        <dbReference type="Proteomes" id="UP000229314"/>
    </source>
</evidence>
<dbReference type="RefSeq" id="WP_099650744.1">
    <property type="nucleotide sequence ID" value="NZ_CAJGAB010000016.1"/>
</dbReference>
<geneLocation type="plasmid" evidence="7">
    <name>ptt13-4</name>
</geneLocation>
<dbReference type="Proteomes" id="UP000229314">
    <property type="component" value="Plasmid pTT13-4"/>
</dbReference>
<evidence type="ECO:0000313" key="3">
    <source>
        <dbReference type="EMBL" id="AVI58433.1"/>
    </source>
</evidence>
<evidence type="ECO:0000313" key="4">
    <source>
        <dbReference type="EMBL" id="AYF03366.1"/>
    </source>
</evidence>
<name>A0A2D2C7E4_9RHOB</name>
<reference evidence="5 9" key="6">
    <citation type="submission" date="2019-09" db="EMBL/GenBank/DDBJ databases">
        <title>FDA dAtabase for Regulatory Grade micrObial Sequences (FDA-ARGOS): Supporting development and validation of Infectious Disease Dx tests.</title>
        <authorList>
            <person name="Sciortino C."/>
            <person name="Tallon L."/>
            <person name="Sadzewicz L."/>
            <person name="Vavikolanu K."/>
            <person name="Mehta A."/>
            <person name="Aluvathingal J."/>
            <person name="Nadendla S."/>
            <person name="Nandy P."/>
            <person name="Geyer C."/>
            <person name="Yan Y."/>
            <person name="Sichtig H."/>
        </authorList>
    </citation>
    <scope>NUCLEOTIDE SEQUENCE [LARGE SCALE GENOMIC DNA]</scope>
    <source>
        <strain evidence="5 9">FDAARGOS_643</strain>
        <plasmid evidence="5 9">unnamed2</plasmid>
    </source>
</reference>
<reference evidence="4" key="4">
    <citation type="journal article" date="2018" name="Front. Microbiol.">
        <title>Genome Structure of the Opportunistic Pathogen Paracoccus yeei (Alphaproteobacteria) and Identification of Putative Virulence Factors.</title>
        <authorList>
            <person name="Lasek R."/>
            <person name="Szuplewska M."/>
            <person name="Mitura M."/>
            <person name="Decewicz P."/>
            <person name="Chmielowska C."/>
            <person name="Pawlot A."/>
            <person name="Sentkowska D."/>
            <person name="Czarnecki J."/>
            <person name="Bartosik D."/>
        </authorList>
    </citation>
    <scope>NUCLEOTIDE SEQUENCE</scope>
    <source>
        <strain evidence="4">CCUG 32053</strain>
        <plasmid evidence="4">pYEE1</plasmid>
    </source>
</reference>
<feature type="transmembrane region" description="Helical" evidence="1">
    <location>
        <begin position="12"/>
        <end position="31"/>
    </location>
</feature>
<geneLocation type="plasmid" evidence="5">
    <name>unnamed2</name>
</geneLocation>
<geneLocation type="plasmid" evidence="8">
    <name>pyee1</name>
</geneLocation>
<keyword evidence="1" id="KW-0812">Transmembrane</keyword>
<evidence type="ECO:0008006" key="10">
    <source>
        <dbReference type="Google" id="ProtNLM"/>
    </source>
</evidence>
<evidence type="ECO:0000313" key="5">
    <source>
        <dbReference type="EMBL" id="QEU06698.1"/>
    </source>
</evidence>
<dbReference type="GeneID" id="78900252"/>
<dbReference type="Proteomes" id="UP000272010">
    <property type="component" value="Plasmid pYEE1"/>
</dbReference>
<geneLocation type="plasmid" evidence="4">
    <name>pYEE1</name>
</geneLocation>
<geneLocation type="plasmid" evidence="2">
    <name>pTT13-4</name>
</geneLocation>
<reference evidence="8" key="5">
    <citation type="submission" date="2018-07" db="EMBL/GenBank/DDBJ databases">
        <title>Genome Structure of the Opportunistic Pathogen Paracoccus yeei (Alphaproteobacteria) and Identification of Putative Virulence Factors.</title>
        <authorList>
            <person name="Lasek R."/>
            <person name="Szuplewska M."/>
            <person name="Mitura M."/>
            <person name="Decewicz P."/>
            <person name="Chmielowska C."/>
            <person name="Pawlot A."/>
            <person name="Sentkowska D."/>
            <person name="Czarnecki J."/>
            <person name="Bartosik D."/>
        </authorList>
    </citation>
    <scope>NUCLEOTIDE SEQUENCE [LARGE SCALE GENOMIC DNA]</scope>
    <source>
        <strain evidence="8">CCUG 32053</strain>
        <plasmid evidence="8">pyee1</plasmid>
    </source>
</reference>
<reference evidence="2 7" key="2">
    <citation type="submission" date="2017-10" db="EMBL/GenBank/DDBJ databases">
        <title>Complete genome sequence of Paracoccus yeei TT13 isolated from human skin.</title>
        <authorList>
            <person name="Lee K."/>
            <person name="Lim J.Y."/>
            <person name="Hwang I."/>
        </authorList>
    </citation>
    <scope>NUCLEOTIDE SEQUENCE [LARGE SCALE GENOMIC DNA]</scope>
    <source>
        <strain evidence="2 7">TT13</strain>
        <plasmid evidence="7">Plasmid ptt13-4</plasmid>
        <plasmid evidence="2">pTT13-4</plasmid>
    </source>
</reference>
<evidence type="ECO:0000313" key="9">
    <source>
        <dbReference type="Proteomes" id="UP000324507"/>
    </source>
</evidence>